<dbReference type="SUPFAM" id="SSF160240">
    <property type="entry name" value="Cation efflux protein cytoplasmic domain-like"/>
    <property type="match status" value="1"/>
</dbReference>
<evidence type="ECO:0000256" key="6">
    <source>
        <dbReference type="SAM" id="MobiDB-lite"/>
    </source>
</evidence>
<feature type="transmembrane region" description="Helical" evidence="7">
    <location>
        <begin position="288"/>
        <end position="306"/>
    </location>
</feature>
<dbReference type="InterPro" id="IPR036837">
    <property type="entry name" value="Cation_efflux_CTD_sf"/>
</dbReference>
<keyword evidence="5 7" id="KW-0472">Membrane</keyword>
<dbReference type="GeneID" id="95988599"/>
<evidence type="ECO:0000313" key="11">
    <source>
        <dbReference type="Proteomes" id="UP001565368"/>
    </source>
</evidence>
<dbReference type="Pfam" id="PF16916">
    <property type="entry name" value="ZT_dimer"/>
    <property type="match status" value="1"/>
</dbReference>
<evidence type="ECO:0000259" key="8">
    <source>
        <dbReference type="Pfam" id="PF01545"/>
    </source>
</evidence>
<evidence type="ECO:0000259" key="9">
    <source>
        <dbReference type="Pfam" id="PF16916"/>
    </source>
</evidence>
<name>A0ABR3PUR7_9TREE</name>
<feature type="compositionally biased region" description="Polar residues" evidence="6">
    <location>
        <begin position="524"/>
        <end position="534"/>
    </location>
</feature>
<keyword evidence="3 7" id="KW-0812">Transmembrane</keyword>
<evidence type="ECO:0000256" key="5">
    <source>
        <dbReference type="ARBA" id="ARBA00023136"/>
    </source>
</evidence>
<feature type="transmembrane region" description="Helical" evidence="7">
    <location>
        <begin position="217"/>
        <end position="239"/>
    </location>
</feature>
<feature type="region of interest" description="Disordered" evidence="6">
    <location>
        <begin position="1"/>
        <end position="20"/>
    </location>
</feature>
<dbReference type="RefSeq" id="XP_069205821.1">
    <property type="nucleotide sequence ID" value="XM_069355980.1"/>
</dbReference>
<dbReference type="SUPFAM" id="SSF161111">
    <property type="entry name" value="Cation efflux protein transmembrane domain-like"/>
    <property type="match status" value="1"/>
</dbReference>
<dbReference type="InterPro" id="IPR027470">
    <property type="entry name" value="Cation_efflux_CTD"/>
</dbReference>
<evidence type="ECO:0000256" key="4">
    <source>
        <dbReference type="ARBA" id="ARBA00022989"/>
    </source>
</evidence>
<evidence type="ECO:0000256" key="3">
    <source>
        <dbReference type="ARBA" id="ARBA00022692"/>
    </source>
</evidence>
<comment type="subcellular location">
    <subcellularLocation>
        <location evidence="1">Membrane</location>
        <topology evidence="1">Multi-pass membrane protein</topology>
    </subcellularLocation>
</comment>
<reference evidence="10 11" key="1">
    <citation type="submission" date="2023-08" db="EMBL/GenBank/DDBJ databases">
        <title>Annotated Genome Sequence of Vanrija albida AlHP1.</title>
        <authorList>
            <person name="Herzog R."/>
        </authorList>
    </citation>
    <scope>NUCLEOTIDE SEQUENCE [LARGE SCALE GENOMIC DNA]</scope>
    <source>
        <strain evidence="10 11">AlHP1</strain>
    </source>
</reference>
<dbReference type="PANTHER" id="PTHR43840">
    <property type="entry name" value="MITOCHONDRIAL METAL TRANSPORTER 1-RELATED"/>
    <property type="match status" value="1"/>
</dbReference>
<sequence>MPSRNASPARAGSVRSAGGSNGFSAVPQASALGFVANRILQQTDMTIDRSNADLPSAAPSPFEPHPLRRHRLQRGFSLDQVQNLGIISSQERSITDFENIPVADEDIANLPKKLRPYYSKLAEIHEHYVEVDTLLSGELPSIIAGSFRPPPLRSVYPSDAAYVNAVEWQRRHTAWHVRPKRMDGDAIVDDDEEAGPVDENTPLVGHKQAKRERLAKLALHINTIVNFLLVGVKAVAVYYSSSISLMASLIDSALDLLSTFIILGTSWAMGQESDRHLYPAGKRRFEPLGVLIFSVVMICSFVQVFIESFQRVFRHERPETVELSTIGLSTMLATIATKSVLWWWCSTIPSSGVQALAQDAENDVWLNVMSLSFPWLGEKLDSPLLDPIGGMVLSLYIIIAWVRTLFDNFSNLSGKQASGDQITRVLYMVSRFNPVLEISDVEVYHIGDDLVCEVDVVLPQSTSLHHAHDVGETIQCMLENLDGVIRAYVHLDYSSSNPAQHTSRWGPNRATVAPVPAGERSPAPSESSLLSGSVTPRATTLLATQGIQRLQSLPDAPSIPEEVS</sequence>
<dbReference type="Gene3D" id="1.20.1510.10">
    <property type="entry name" value="Cation efflux protein transmembrane domain"/>
    <property type="match status" value="1"/>
</dbReference>
<evidence type="ECO:0000256" key="1">
    <source>
        <dbReference type="ARBA" id="ARBA00004141"/>
    </source>
</evidence>
<dbReference type="EMBL" id="JBBXJM010000006">
    <property type="protein sequence ID" value="KAL1405877.1"/>
    <property type="molecule type" value="Genomic_DNA"/>
</dbReference>
<organism evidence="10 11">
    <name type="scientific">Vanrija albida</name>
    <dbReference type="NCBI Taxonomy" id="181172"/>
    <lineage>
        <taxon>Eukaryota</taxon>
        <taxon>Fungi</taxon>
        <taxon>Dikarya</taxon>
        <taxon>Basidiomycota</taxon>
        <taxon>Agaricomycotina</taxon>
        <taxon>Tremellomycetes</taxon>
        <taxon>Trichosporonales</taxon>
        <taxon>Trichosporonaceae</taxon>
        <taxon>Vanrija</taxon>
    </lineage>
</organism>
<evidence type="ECO:0000313" key="10">
    <source>
        <dbReference type="EMBL" id="KAL1405877.1"/>
    </source>
</evidence>
<dbReference type="InterPro" id="IPR058533">
    <property type="entry name" value="Cation_efflux_TM"/>
</dbReference>
<dbReference type="InterPro" id="IPR027469">
    <property type="entry name" value="Cation_efflux_TMD_sf"/>
</dbReference>
<feature type="region of interest" description="Disordered" evidence="6">
    <location>
        <begin position="497"/>
        <end position="534"/>
    </location>
</feature>
<gene>
    <name evidence="10" type="ORF">Q8F55_007556</name>
</gene>
<protein>
    <recommendedName>
        <fullName evidence="12">Cation efflux protein cytoplasmic domain-containing protein</fullName>
    </recommendedName>
</protein>
<comment type="caution">
    <text evidence="10">The sequence shown here is derived from an EMBL/GenBank/DDBJ whole genome shotgun (WGS) entry which is preliminary data.</text>
</comment>
<dbReference type="Gene3D" id="3.30.70.1350">
    <property type="entry name" value="Cation efflux protein, cytoplasmic domain"/>
    <property type="match status" value="1"/>
</dbReference>
<keyword evidence="11" id="KW-1185">Reference proteome</keyword>
<dbReference type="Proteomes" id="UP001565368">
    <property type="component" value="Unassembled WGS sequence"/>
</dbReference>
<evidence type="ECO:0000256" key="7">
    <source>
        <dbReference type="SAM" id="Phobius"/>
    </source>
</evidence>
<evidence type="ECO:0000256" key="2">
    <source>
        <dbReference type="ARBA" id="ARBA00022448"/>
    </source>
</evidence>
<feature type="transmembrane region" description="Helical" evidence="7">
    <location>
        <begin position="245"/>
        <end position="267"/>
    </location>
</feature>
<feature type="domain" description="Cation efflux protein transmembrane" evidence="8">
    <location>
        <begin position="220"/>
        <end position="412"/>
    </location>
</feature>
<accession>A0ABR3PUR7</accession>
<dbReference type="PANTHER" id="PTHR43840:SF4">
    <property type="entry name" value="CDF DIVALENT METAL CATION TRANSPORTER (EUROFUNG)"/>
    <property type="match status" value="1"/>
</dbReference>
<keyword evidence="4 7" id="KW-1133">Transmembrane helix</keyword>
<evidence type="ECO:0008006" key="12">
    <source>
        <dbReference type="Google" id="ProtNLM"/>
    </source>
</evidence>
<keyword evidence="2" id="KW-0813">Transport</keyword>
<dbReference type="InterPro" id="IPR050291">
    <property type="entry name" value="CDF_Transporter"/>
</dbReference>
<feature type="domain" description="Cation efflux protein cytoplasmic" evidence="9">
    <location>
        <begin position="419"/>
        <end position="492"/>
    </location>
</feature>
<proteinExistence type="predicted"/>
<dbReference type="Pfam" id="PF01545">
    <property type="entry name" value="Cation_efflux"/>
    <property type="match status" value="1"/>
</dbReference>